<dbReference type="SUPFAM" id="SSF55486">
    <property type="entry name" value="Metalloproteases ('zincins'), catalytic domain"/>
    <property type="match status" value="1"/>
</dbReference>
<dbReference type="InterPro" id="IPR018497">
    <property type="entry name" value="Peptidase_M13_C"/>
</dbReference>
<sequence>MKASNPHPRVSFGYPFYHVANNSEMSAKDEYIKLNKLSITHQQLFFYAAAYTFCTGQKNYASSGDTHNARNVRINALAQLPAFQEAFQCKPDSRMMKTVKKQCNIYGKDAPNQR</sequence>
<dbReference type="PANTHER" id="PTHR11733:SF208">
    <property type="entry name" value="PEPTIDASE M13 C-TERMINAL DOMAIN-CONTAINING PROTEIN"/>
    <property type="match status" value="1"/>
</dbReference>
<evidence type="ECO:0000313" key="2">
    <source>
        <dbReference type="EnsemblMetazoa" id="CJA18801.1"/>
    </source>
</evidence>
<reference evidence="3" key="1">
    <citation type="submission" date="2010-08" db="EMBL/GenBank/DDBJ databases">
        <authorList>
            <consortium name="Caenorhabditis japonica Sequencing Consortium"/>
            <person name="Wilson R.K."/>
        </authorList>
    </citation>
    <scope>NUCLEOTIDE SEQUENCE [LARGE SCALE GENOMIC DNA]</scope>
    <source>
        <strain evidence="3">DF5081</strain>
    </source>
</reference>
<reference evidence="2" key="2">
    <citation type="submission" date="2022-06" db="UniProtKB">
        <authorList>
            <consortium name="EnsemblMetazoa"/>
        </authorList>
    </citation>
    <scope>IDENTIFICATION</scope>
    <source>
        <strain evidence="2">DF5081</strain>
    </source>
</reference>
<dbReference type="GO" id="GO:0005886">
    <property type="term" value="C:plasma membrane"/>
    <property type="evidence" value="ECO:0007669"/>
    <property type="project" value="TreeGrafter"/>
</dbReference>
<evidence type="ECO:0000313" key="3">
    <source>
        <dbReference type="Proteomes" id="UP000005237"/>
    </source>
</evidence>
<protein>
    <submittedName>
        <fullName evidence="2">Peptidase_M13 domain-containing protein</fullName>
    </submittedName>
</protein>
<keyword evidence="3" id="KW-1185">Reference proteome</keyword>
<organism evidence="2 3">
    <name type="scientific">Caenorhabditis japonica</name>
    <dbReference type="NCBI Taxonomy" id="281687"/>
    <lineage>
        <taxon>Eukaryota</taxon>
        <taxon>Metazoa</taxon>
        <taxon>Ecdysozoa</taxon>
        <taxon>Nematoda</taxon>
        <taxon>Chromadorea</taxon>
        <taxon>Rhabditida</taxon>
        <taxon>Rhabditina</taxon>
        <taxon>Rhabditomorpha</taxon>
        <taxon>Rhabditoidea</taxon>
        <taxon>Rhabditidae</taxon>
        <taxon>Peloderinae</taxon>
        <taxon>Caenorhabditis</taxon>
    </lineage>
</organism>
<dbReference type="InterPro" id="IPR024079">
    <property type="entry name" value="MetalloPept_cat_dom_sf"/>
</dbReference>
<name>A0A8R1E1C6_CAEJA</name>
<dbReference type="Proteomes" id="UP000005237">
    <property type="component" value="Unassembled WGS sequence"/>
</dbReference>
<dbReference type="GO" id="GO:0016485">
    <property type="term" value="P:protein processing"/>
    <property type="evidence" value="ECO:0007669"/>
    <property type="project" value="TreeGrafter"/>
</dbReference>
<accession>A0A8R1E1C6</accession>
<dbReference type="InterPro" id="IPR000718">
    <property type="entry name" value="Peptidase_M13"/>
</dbReference>
<dbReference type="PANTHER" id="PTHR11733">
    <property type="entry name" value="ZINC METALLOPROTEASE FAMILY M13 NEPRILYSIN-RELATED"/>
    <property type="match status" value="1"/>
</dbReference>
<evidence type="ECO:0000259" key="1">
    <source>
        <dbReference type="Pfam" id="PF01431"/>
    </source>
</evidence>
<feature type="domain" description="Peptidase M13 C-terminal" evidence="1">
    <location>
        <begin position="19"/>
        <end position="103"/>
    </location>
</feature>
<dbReference type="GO" id="GO:0004222">
    <property type="term" value="F:metalloendopeptidase activity"/>
    <property type="evidence" value="ECO:0007669"/>
    <property type="project" value="InterPro"/>
</dbReference>
<dbReference type="PROSITE" id="PS51885">
    <property type="entry name" value="NEPRILYSIN"/>
    <property type="match status" value="1"/>
</dbReference>
<proteinExistence type="predicted"/>
<dbReference type="AlphaFoldDB" id="A0A8R1E1C6"/>
<dbReference type="Gene3D" id="3.40.390.10">
    <property type="entry name" value="Collagenase (Catalytic Domain)"/>
    <property type="match status" value="1"/>
</dbReference>
<dbReference type="EnsemblMetazoa" id="CJA18801.1">
    <property type="protein sequence ID" value="CJA18801.1"/>
    <property type="gene ID" value="WBGene00138005"/>
</dbReference>
<dbReference type="Pfam" id="PF01431">
    <property type="entry name" value="Peptidase_M13"/>
    <property type="match status" value="1"/>
</dbReference>